<dbReference type="AlphaFoldDB" id="A0A1M6MRA2"/>
<name>A0A1M6MRA2_9ACTN</name>
<keyword evidence="4" id="KW-1185">Reference proteome</keyword>
<reference evidence="3 4" key="1">
    <citation type="submission" date="2016-11" db="EMBL/GenBank/DDBJ databases">
        <authorList>
            <person name="Jaros S."/>
            <person name="Januszkiewicz K."/>
            <person name="Wedrychowicz H."/>
        </authorList>
    </citation>
    <scope>NUCLEOTIDE SEQUENCE [LARGE SCALE GENOMIC DNA]</scope>
    <source>
        <strain evidence="3 4">DSM 12906</strain>
    </source>
</reference>
<evidence type="ECO:0000259" key="2">
    <source>
        <dbReference type="Pfam" id="PF24135"/>
    </source>
</evidence>
<organism evidence="3 4">
    <name type="scientific">Tessaracoccus bendigoensis DSM 12906</name>
    <dbReference type="NCBI Taxonomy" id="1123357"/>
    <lineage>
        <taxon>Bacteria</taxon>
        <taxon>Bacillati</taxon>
        <taxon>Actinomycetota</taxon>
        <taxon>Actinomycetes</taxon>
        <taxon>Propionibacteriales</taxon>
        <taxon>Propionibacteriaceae</taxon>
        <taxon>Tessaracoccus</taxon>
    </lineage>
</organism>
<evidence type="ECO:0000313" key="4">
    <source>
        <dbReference type="Proteomes" id="UP000184512"/>
    </source>
</evidence>
<evidence type="ECO:0000256" key="1">
    <source>
        <dbReference type="SAM" id="MobiDB-lite"/>
    </source>
</evidence>
<gene>
    <name evidence="3" type="ORF">SAMN02745244_03437</name>
</gene>
<accession>A0A1M6MRA2</accession>
<dbReference type="Pfam" id="PF24135">
    <property type="entry name" value="DUF7402"/>
    <property type="match status" value="1"/>
</dbReference>
<dbReference type="InterPro" id="IPR008979">
    <property type="entry name" value="Galactose-bd-like_sf"/>
</dbReference>
<protein>
    <recommendedName>
        <fullName evidence="2">DUF7402 domain-containing protein</fullName>
    </recommendedName>
</protein>
<sequence length="162" mass="17262">AWLQLHWDTPQTIDRVYLYDRPNNADHITGATLTFSDNTTIPVPALNNDGSATIITFTPRTTTTLRVTTTSTSTTTQNAGLAEIETYNGDPTPQQLPAFAPSDTQSGLGIPVTEQEPAIEEAASTQPTSVESPLPEPTVLESPDLELSQTPEGALVGVSEGR</sequence>
<dbReference type="EMBL" id="FQZG01000094">
    <property type="protein sequence ID" value="SHJ85987.1"/>
    <property type="molecule type" value="Genomic_DNA"/>
</dbReference>
<feature type="region of interest" description="Disordered" evidence="1">
    <location>
        <begin position="85"/>
        <end position="162"/>
    </location>
</feature>
<proteinExistence type="predicted"/>
<dbReference type="Proteomes" id="UP000184512">
    <property type="component" value="Unassembled WGS sequence"/>
</dbReference>
<feature type="non-terminal residue" evidence="3">
    <location>
        <position position="1"/>
    </location>
</feature>
<dbReference type="RefSeq" id="WP_217652286.1">
    <property type="nucleotide sequence ID" value="NZ_FQZG01000094.1"/>
</dbReference>
<dbReference type="InterPro" id="IPR055826">
    <property type="entry name" value="DUF7402"/>
</dbReference>
<evidence type="ECO:0000313" key="3">
    <source>
        <dbReference type="EMBL" id="SHJ85987.1"/>
    </source>
</evidence>
<feature type="domain" description="DUF7402" evidence="2">
    <location>
        <begin position="1"/>
        <end position="87"/>
    </location>
</feature>
<dbReference type="Gene3D" id="2.60.120.260">
    <property type="entry name" value="Galactose-binding domain-like"/>
    <property type="match status" value="1"/>
</dbReference>
<dbReference type="SUPFAM" id="SSF49785">
    <property type="entry name" value="Galactose-binding domain-like"/>
    <property type="match status" value="1"/>
</dbReference>